<dbReference type="EMBL" id="QPJJ01000001">
    <property type="protein sequence ID" value="RCW77421.1"/>
    <property type="molecule type" value="Genomic_DNA"/>
</dbReference>
<sequence>MKGKLGLKLFFGAFLILGFFGLEGSVDDVDLARHMDPDYGDIG</sequence>
<proteinExistence type="predicted"/>
<accession>A0A368YAX9</accession>
<name>A0A368YAX9_9BACI</name>
<comment type="caution">
    <text evidence="1">The sequence shown here is derived from an EMBL/GenBank/DDBJ whole genome shotgun (WGS) entry which is preliminary data.</text>
</comment>
<dbReference type="AlphaFoldDB" id="A0A368YAX9"/>
<dbReference type="RefSeq" id="WP_281270450.1">
    <property type="nucleotide sequence ID" value="NZ_QPJJ01000001.1"/>
</dbReference>
<keyword evidence="2" id="KW-1185">Reference proteome</keyword>
<evidence type="ECO:0000313" key="2">
    <source>
        <dbReference type="Proteomes" id="UP000252585"/>
    </source>
</evidence>
<reference evidence="1 2" key="1">
    <citation type="submission" date="2018-07" db="EMBL/GenBank/DDBJ databases">
        <title>Genomic Encyclopedia of Type Strains, Phase IV (KMG-IV): sequencing the most valuable type-strain genomes for metagenomic binning, comparative biology and taxonomic classification.</title>
        <authorList>
            <person name="Goeker M."/>
        </authorList>
    </citation>
    <scope>NUCLEOTIDE SEQUENCE [LARGE SCALE GENOMIC DNA]</scope>
    <source>
        <strain evidence="1 2">DSM 27696</strain>
    </source>
</reference>
<protein>
    <submittedName>
        <fullName evidence="1">Uncharacterized protein</fullName>
    </submittedName>
</protein>
<gene>
    <name evidence="1" type="ORF">DFR57_101295</name>
</gene>
<evidence type="ECO:0000313" key="1">
    <source>
        <dbReference type="EMBL" id="RCW77421.1"/>
    </source>
</evidence>
<dbReference type="Proteomes" id="UP000252585">
    <property type="component" value="Unassembled WGS sequence"/>
</dbReference>
<organism evidence="1 2">
    <name type="scientific">Saliterribacillus persicus</name>
    <dbReference type="NCBI Taxonomy" id="930114"/>
    <lineage>
        <taxon>Bacteria</taxon>
        <taxon>Bacillati</taxon>
        <taxon>Bacillota</taxon>
        <taxon>Bacilli</taxon>
        <taxon>Bacillales</taxon>
        <taxon>Bacillaceae</taxon>
        <taxon>Saliterribacillus</taxon>
    </lineage>
</organism>